<evidence type="ECO:0000313" key="9">
    <source>
        <dbReference type="Proteomes" id="UP000034150"/>
    </source>
</evidence>
<evidence type="ECO:0000256" key="2">
    <source>
        <dbReference type="ARBA" id="ARBA00022475"/>
    </source>
</evidence>
<evidence type="ECO:0000256" key="6">
    <source>
        <dbReference type="SAM" id="Phobius"/>
    </source>
</evidence>
<dbReference type="PATRIC" id="fig|1807.13.peg.2911"/>
<dbReference type="EMBL" id="LAUZ02000029">
    <property type="protein sequence ID" value="KKF02552.1"/>
    <property type="molecule type" value="Genomic_DNA"/>
</dbReference>
<comment type="caution">
    <text evidence="8">The sequence shown here is derived from an EMBL/GenBank/DDBJ whole genome shotgun (WGS) entry which is preliminary data.</text>
</comment>
<organism evidence="8 9">
    <name type="scientific">Mycolicibacterium obuense</name>
    <dbReference type="NCBI Taxonomy" id="1807"/>
    <lineage>
        <taxon>Bacteria</taxon>
        <taxon>Bacillati</taxon>
        <taxon>Actinomycetota</taxon>
        <taxon>Actinomycetes</taxon>
        <taxon>Mycobacteriales</taxon>
        <taxon>Mycobacteriaceae</taxon>
        <taxon>Mycolicibacterium</taxon>
    </lineage>
</organism>
<evidence type="ECO:0000313" key="8">
    <source>
        <dbReference type="EMBL" id="KKF02552.1"/>
    </source>
</evidence>
<evidence type="ECO:0000256" key="3">
    <source>
        <dbReference type="ARBA" id="ARBA00022692"/>
    </source>
</evidence>
<name>A0A0M2K0Y6_9MYCO</name>
<dbReference type="Pfam" id="PF06271">
    <property type="entry name" value="RDD"/>
    <property type="match status" value="1"/>
</dbReference>
<comment type="subcellular location">
    <subcellularLocation>
        <location evidence="1">Cell membrane</location>
        <topology evidence="1">Multi-pass membrane protein</topology>
    </subcellularLocation>
</comment>
<dbReference type="PANTHER" id="PTHR36115:SF6">
    <property type="entry name" value="PROLINE-RICH ANTIGEN HOMOLOG"/>
    <property type="match status" value="1"/>
</dbReference>
<evidence type="ECO:0000256" key="4">
    <source>
        <dbReference type="ARBA" id="ARBA00022989"/>
    </source>
</evidence>
<dbReference type="InterPro" id="IPR051791">
    <property type="entry name" value="Pra-immunoreactive"/>
</dbReference>
<evidence type="ECO:0000259" key="7">
    <source>
        <dbReference type="Pfam" id="PF06271"/>
    </source>
</evidence>
<protein>
    <submittedName>
        <fullName evidence="8">Membrane protein</fullName>
    </submittedName>
</protein>
<feature type="transmembrane region" description="Helical" evidence="6">
    <location>
        <begin position="174"/>
        <end position="198"/>
    </location>
</feature>
<keyword evidence="9" id="KW-1185">Reference proteome</keyword>
<dbReference type="Proteomes" id="UP000034150">
    <property type="component" value="Unassembled WGS sequence"/>
</dbReference>
<dbReference type="InterPro" id="IPR010432">
    <property type="entry name" value="RDD"/>
</dbReference>
<proteinExistence type="predicted"/>
<dbReference type="PANTHER" id="PTHR36115">
    <property type="entry name" value="PROLINE-RICH ANTIGEN HOMOLOG-RELATED"/>
    <property type="match status" value="1"/>
</dbReference>
<dbReference type="RefSeq" id="WP_046362399.1">
    <property type="nucleotide sequence ID" value="NZ_LAUZ02000029.1"/>
</dbReference>
<sequence>MTAVLPTTDATPDTDVPEVDRASWSSRAGALLVDVLPGAAVIVTMGLLALASPADGWARWAFTGAAAVALFATAVNRLMLPATTGWTLGRALCGIAVRHSAGSGAGSDAGSDAGAAVGIGRLTLRECAHLLDTLAVFVGWLWPLWDRRRRTFADMLARTEVIGVERPARNVRRLVALVLITAAVVCAAAAGVAYLTVYKHERAVDAARAQIDEQGPRIVEQMLSYSADTLAADFARAQGLTTDAYREQLVAQQQAAQKAGIKSNEYWAVSHAVLTDPPITPDRASMLLAMQGQRGDDPQNLKFITATVRADFDRSPSGQWQVANLTVLKKPQMNPAGQ</sequence>
<keyword evidence="5 6" id="KW-0472">Membrane</keyword>
<keyword evidence="3 6" id="KW-0812">Transmembrane</keyword>
<feature type="transmembrane region" description="Helical" evidence="6">
    <location>
        <begin position="57"/>
        <end position="80"/>
    </location>
</feature>
<dbReference type="OrthoDB" id="9793824at2"/>
<evidence type="ECO:0000256" key="5">
    <source>
        <dbReference type="ARBA" id="ARBA00023136"/>
    </source>
</evidence>
<keyword evidence="2" id="KW-1003">Cell membrane</keyword>
<dbReference type="STRING" id="1807.MOBUDSM44075_04843"/>
<feature type="domain" description="RDD" evidence="7">
    <location>
        <begin position="22"/>
        <end position="157"/>
    </location>
</feature>
<keyword evidence="4 6" id="KW-1133">Transmembrane helix</keyword>
<dbReference type="AlphaFoldDB" id="A0A0M2K0Y6"/>
<gene>
    <name evidence="8" type="ORF">WN67_07540</name>
</gene>
<evidence type="ECO:0000256" key="1">
    <source>
        <dbReference type="ARBA" id="ARBA00004651"/>
    </source>
</evidence>
<dbReference type="GO" id="GO:0005886">
    <property type="term" value="C:plasma membrane"/>
    <property type="evidence" value="ECO:0007669"/>
    <property type="project" value="UniProtKB-SubCell"/>
</dbReference>
<reference evidence="8 9" key="1">
    <citation type="journal article" date="2015" name="Genome Announc.">
        <title>Draft Genome Sequence of Mycobacterium obuense Strain UC1, Isolated from Patient Sputum.</title>
        <authorList>
            <person name="Greninger A.L."/>
            <person name="Cunningham G."/>
            <person name="Hsu E.D."/>
            <person name="Yu J.M."/>
            <person name="Chiu C.Y."/>
            <person name="Miller S."/>
        </authorList>
    </citation>
    <scope>NUCLEOTIDE SEQUENCE [LARGE SCALE GENOMIC DNA]</scope>
    <source>
        <strain evidence="8 9">UC1</strain>
    </source>
</reference>
<feature type="transmembrane region" description="Helical" evidence="6">
    <location>
        <begin position="31"/>
        <end position="51"/>
    </location>
</feature>
<accession>A0A0M2K0Y6</accession>